<evidence type="ECO:0000256" key="3">
    <source>
        <dbReference type="ARBA" id="ARBA00022801"/>
    </source>
</evidence>
<dbReference type="Pfam" id="PF01471">
    <property type="entry name" value="PG_binding_1"/>
    <property type="match status" value="1"/>
</dbReference>
<keyword evidence="4" id="KW-0788">Thiol protease</keyword>
<dbReference type="InterPro" id="IPR036365">
    <property type="entry name" value="PGBD-like_sf"/>
</dbReference>
<name>A0ABW3PK43_9LACO</name>
<dbReference type="Pfam" id="PF19087">
    <property type="entry name" value="DUF5776"/>
    <property type="match status" value="1"/>
</dbReference>
<evidence type="ECO:0000313" key="6">
    <source>
        <dbReference type="EMBL" id="MFD1124708.1"/>
    </source>
</evidence>
<dbReference type="EMBL" id="JBHTLH010000014">
    <property type="protein sequence ID" value="MFD1124708.1"/>
    <property type="molecule type" value="Genomic_DNA"/>
</dbReference>
<reference evidence="7" key="1">
    <citation type="journal article" date="2019" name="Int. J. Syst. Evol. Microbiol.">
        <title>The Global Catalogue of Microorganisms (GCM) 10K type strain sequencing project: providing services to taxonomists for standard genome sequencing and annotation.</title>
        <authorList>
            <consortium name="The Broad Institute Genomics Platform"/>
            <consortium name="The Broad Institute Genome Sequencing Center for Infectious Disease"/>
            <person name="Wu L."/>
            <person name="Ma J."/>
        </authorList>
    </citation>
    <scope>NUCLEOTIDE SEQUENCE [LARGE SCALE GENOMIC DNA]</scope>
    <source>
        <strain evidence="7">CCUG 71848</strain>
    </source>
</reference>
<sequence length="326" mass="37571">MMSQIQLSANSFTTNPNIVKTKRSIRLYHDAARTKPAGTIKQNHWLKINHVVKKDGQIVALETNHQQYLTANQAFVVKSRGYQNPKRYYQVHYQQIKPEGQVGYTVKRGFEGIKTWYIMRKMGTFAGYDKYNQATYQAVKRFQRQHHLRATGNVNLMTWLKMGFTKHSWTSIDSYVAPLKATAWQGRQAHIEAMIHQAYRYLGNPYLVGSSSSPRYGTDCSGLVMQALYAGGIDPAPISAIHHAFPGNEWNSRNLWASKKLMHVAYRHRQRGDLVFYYQPGTHVIWHVAIYLGHNRVIESWPPKIMVQPIRNSQRSDIAGIARVFH</sequence>
<dbReference type="InterPro" id="IPR000064">
    <property type="entry name" value="NLP_P60_dom"/>
</dbReference>
<evidence type="ECO:0000313" key="7">
    <source>
        <dbReference type="Proteomes" id="UP001597156"/>
    </source>
</evidence>
<evidence type="ECO:0000259" key="5">
    <source>
        <dbReference type="PROSITE" id="PS51935"/>
    </source>
</evidence>
<dbReference type="Proteomes" id="UP001597156">
    <property type="component" value="Unassembled WGS sequence"/>
</dbReference>
<dbReference type="InterPro" id="IPR002477">
    <property type="entry name" value="Peptidoglycan-bd-like"/>
</dbReference>
<evidence type="ECO:0000256" key="1">
    <source>
        <dbReference type="ARBA" id="ARBA00007074"/>
    </source>
</evidence>
<dbReference type="Gene3D" id="1.10.101.10">
    <property type="entry name" value="PGBD-like superfamily/PGBD"/>
    <property type="match status" value="1"/>
</dbReference>
<dbReference type="Gene3D" id="3.90.1720.10">
    <property type="entry name" value="endopeptidase domain like (from Nostoc punctiforme)"/>
    <property type="match status" value="1"/>
</dbReference>
<dbReference type="Pfam" id="PF00877">
    <property type="entry name" value="NLPC_P60"/>
    <property type="match status" value="1"/>
</dbReference>
<protein>
    <submittedName>
        <fullName evidence="6">NlpC/P60 family protein</fullName>
    </submittedName>
</protein>
<feature type="domain" description="NlpC/P60" evidence="5">
    <location>
        <begin position="188"/>
        <end position="325"/>
    </location>
</feature>
<keyword evidence="7" id="KW-1185">Reference proteome</keyword>
<dbReference type="InterPro" id="IPR051202">
    <property type="entry name" value="Peptidase_C40"/>
</dbReference>
<proteinExistence type="inferred from homology"/>
<accession>A0ABW3PK43</accession>
<keyword evidence="2" id="KW-0645">Protease</keyword>
<gene>
    <name evidence="6" type="ORF">ACFQ22_04930</name>
</gene>
<evidence type="ECO:0000256" key="4">
    <source>
        <dbReference type="ARBA" id="ARBA00022807"/>
    </source>
</evidence>
<dbReference type="PANTHER" id="PTHR47053">
    <property type="entry name" value="MUREIN DD-ENDOPEPTIDASE MEPH-RELATED"/>
    <property type="match status" value="1"/>
</dbReference>
<comment type="caution">
    <text evidence="6">The sequence shown here is derived from an EMBL/GenBank/DDBJ whole genome shotgun (WGS) entry which is preliminary data.</text>
</comment>
<dbReference type="RefSeq" id="WP_370825014.1">
    <property type="nucleotide sequence ID" value="NZ_JBHTLH010000014.1"/>
</dbReference>
<keyword evidence="3" id="KW-0378">Hydrolase</keyword>
<dbReference type="InterPro" id="IPR036366">
    <property type="entry name" value="PGBDSf"/>
</dbReference>
<dbReference type="SUPFAM" id="SSF54001">
    <property type="entry name" value="Cysteine proteinases"/>
    <property type="match status" value="1"/>
</dbReference>
<dbReference type="InterPro" id="IPR038765">
    <property type="entry name" value="Papain-like_cys_pep_sf"/>
</dbReference>
<dbReference type="InterPro" id="IPR044081">
    <property type="entry name" value="DUF5776"/>
</dbReference>
<dbReference type="PANTHER" id="PTHR47053:SF1">
    <property type="entry name" value="MUREIN DD-ENDOPEPTIDASE MEPH-RELATED"/>
    <property type="match status" value="1"/>
</dbReference>
<dbReference type="SUPFAM" id="SSF47090">
    <property type="entry name" value="PGBD-like"/>
    <property type="match status" value="1"/>
</dbReference>
<evidence type="ECO:0000256" key="2">
    <source>
        <dbReference type="ARBA" id="ARBA00022670"/>
    </source>
</evidence>
<dbReference type="PROSITE" id="PS51935">
    <property type="entry name" value="NLPC_P60"/>
    <property type="match status" value="1"/>
</dbReference>
<comment type="similarity">
    <text evidence="1">Belongs to the peptidase C40 family.</text>
</comment>
<organism evidence="6 7">
    <name type="scientific">Lentilactobacillus raoultii</name>
    <dbReference type="NCBI Taxonomy" id="1987503"/>
    <lineage>
        <taxon>Bacteria</taxon>
        <taxon>Bacillati</taxon>
        <taxon>Bacillota</taxon>
        <taxon>Bacilli</taxon>
        <taxon>Lactobacillales</taxon>
        <taxon>Lactobacillaceae</taxon>
        <taxon>Lentilactobacillus</taxon>
    </lineage>
</organism>